<feature type="domain" description="Cardiolipin synthase N-terminal" evidence="7">
    <location>
        <begin position="25"/>
        <end position="68"/>
    </location>
</feature>
<dbReference type="Pfam" id="PF13396">
    <property type="entry name" value="PLDc_N"/>
    <property type="match status" value="1"/>
</dbReference>
<evidence type="ECO:0000256" key="2">
    <source>
        <dbReference type="ARBA" id="ARBA00022475"/>
    </source>
</evidence>
<keyword evidence="3 6" id="KW-0812">Transmembrane</keyword>
<evidence type="ECO:0000259" key="7">
    <source>
        <dbReference type="Pfam" id="PF13396"/>
    </source>
</evidence>
<evidence type="ECO:0000256" key="1">
    <source>
        <dbReference type="ARBA" id="ARBA00004651"/>
    </source>
</evidence>
<comment type="subcellular location">
    <subcellularLocation>
        <location evidence="1">Cell membrane</location>
        <topology evidence="1">Multi-pass membrane protein</topology>
    </subcellularLocation>
</comment>
<keyword evidence="5 6" id="KW-0472">Membrane</keyword>
<accession>A0A7Y6DY13</accession>
<evidence type="ECO:0000256" key="5">
    <source>
        <dbReference type="ARBA" id="ARBA00023136"/>
    </source>
</evidence>
<sequence length="74" mass="8053">MHTRWRDLSRGERGVAIGLGAVQGALALLAWADLASRPAALVRGRKPVWAAVIAVNIVGPILYLRRGRTFPRIP</sequence>
<protein>
    <recommendedName>
        <fullName evidence="7">Cardiolipin synthase N-terminal domain-containing protein</fullName>
    </recommendedName>
</protein>
<keyword evidence="4 6" id="KW-1133">Transmembrane helix</keyword>
<keyword evidence="9" id="KW-1185">Reference proteome</keyword>
<feature type="transmembrane region" description="Helical" evidence="6">
    <location>
        <begin position="47"/>
        <end position="64"/>
    </location>
</feature>
<organism evidence="8 9">
    <name type="scientific">Cellulomonas humilata</name>
    <dbReference type="NCBI Taxonomy" id="144055"/>
    <lineage>
        <taxon>Bacteria</taxon>
        <taxon>Bacillati</taxon>
        <taxon>Actinomycetota</taxon>
        <taxon>Actinomycetes</taxon>
        <taxon>Micrococcales</taxon>
        <taxon>Cellulomonadaceae</taxon>
        <taxon>Cellulomonas</taxon>
    </lineage>
</organism>
<comment type="caution">
    <text evidence="8">The sequence shown here is derived from an EMBL/GenBank/DDBJ whole genome shotgun (WGS) entry which is preliminary data.</text>
</comment>
<dbReference type="Proteomes" id="UP000565724">
    <property type="component" value="Unassembled WGS sequence"/>
</dbReference>
<dbReference type="AlphaFoldDB" id="A0A7Y6DY13"/>
<keyword evidence="2" id="KW-1003">Cell membrane</keyword>
<feature type="transmembrane region" description="Helical" evidence="6">
    <location>
        <begin position="12"/>
        <end position="32"/>
    </location>
</feature>
<proteinExistence type="predicted"/>
<reference evidence="8 9" key="1">
    <citation type="submission" date="2020-05" db="EMBL/GenBank/DDBJ databases">
        <title>Genome Sequencing of Type Strains.</title>
        <authorList>
            <person name="Lemaire J.F."/>
            <person name="Inderbitzin P."/>
            <person name="Gregorio O.A."/>
            <person name="Collins S.B."/>
            <person name="Wespe N."/>
            <person name="Knight-Connoni V."/>
        </authorList>
    </citation>
    <scope>NUCLEOTIDE SEQUENCE [LARGE SCALE GENOMIC DNA]</scope>
    <source>
        <strain evidence="8 9">ATCC 25174</strain>
    </source>
</reference>
<name>A0A7Y6DY13_9CELL</name>
<dbReference type="EMBL" id="JABMCI010000063">
    <property type="protein sequence ID" value="NUU17572.1"/>
    <property type="molecule type" value="Genomic_DNA"/>
</dbReference>
<evidence type="ECO:0000313" key="8">
    <source>
        <dbReference type="EMBL" id="NUU17572.1"/>
    </source>
</evidence>
<evidence type="ECO:0000256" key="6">
    <source>
        <dbReference type="SAM" id="Phobius"/>
    </source>
</evidence>
<evidence type="ECO:0000256" key="4">
    <source>
        <dbReference type="ARBA" id="ARBA00022989"/>
    </source>
</evidence>
<evidence type="ECO:0000256" key="3">
    <source>
        <dbReference type="ARBA" id="ARBA00022692"/>
    </source>
</evidence>
<gene>
    <name evidence="8" type="ORF">HP550_09945</name>
</gene>
<evidence type="ECO:0000313" key="9">
    <source>
        <dbReference type="Proteomes" id="UP000565724"/>
    </source>
</evidence>
<dbReference type="GO" id="GO:0005886">
    <property type="term" value="C:plasma membrane"/>
    <property type="evidence" value="ECO:0007669"/>
    <property type="project" value="UniProtKB-SubCell"/>
</dbReference>
<dbReference type="InterPro" id="IPR027379">
    <property type="entry name" value="CLS_N"/>
</dbReference>